<accession>A0ABD6D761</accession>
<keyword evidence="7" id="KW-1185">Reference proteome</keyword>
<evidence type="ECO:0000256" key="3">
    <source>
        <dbReference type="RuleBase" id="RU000363"/>
    </source>
</evidence>
<dbReference type="EMBL" id="JBHUDM010000002">
    <property type="protein sequence ID" value="MFD1642114.1"/>
    <property type="molecule type" value="Genomic_DNA"/>
</dbReference>
<dbReference type="InterPro" id="IPR002347">
    <property type="entry name" value="SDR_fam"/>
</dbReference>
<evidence type="ECO:0000259" key="5">
    <source>
        <dbReference type="SMART" id="SM00822"/>
    </source>
</evidence>
<dbReference type="GO" id="GO:0016491">
    <property type="term" value="F:oxidoreductase activity"/>
    <property type="evidence" value="ECO:0007669"/>
    <property type="project" value="UniProtKB-KW"/>
</dbReference>
<protein>
    <submittedName>
        <fullName evidence="6">SDR family oxidoreductase</fullName>
    </submittedName>
</protein>
<name>A0ABD6D761_9EURY</name>
<feature type="transmembrane region" description="Helical" evidence="4">
    <location>
        <begin position="303"/>
        <end position="325"/>
    </location>
</feature>
<organism evidence="6 7">
    <name type="scientific">Halohasta litorea</name>
    <dbReference type="NCBI Taxonomy" id="869891"/>
    <lineage>
        <taxon>Archaea</taxon>
        <taxon>Methanobacteriati</taxon>
        <taxon>Methanobacteriota</taxon>
        <taxon>Stenosarchaea group</taxon>
        <taxon>Halobacteria</taxon>
        <taxon>Halobacteriales</taxon>
        <taxon>Haloferacaceae</taxon>
        <taxon>Halohasta</taxon>
    </lineage>
</organism>
<dbReference type="Proteomes" id="UP001597052">
    <property type="component" value="Unassembled WGS sequence"/>
</dbReference>
<comment type="caution">
    <text evidence="6">The sequence shown here is derived from an EMBL/GenBank/DDBJ whole genome shotgun (WGS) entry which is preliminary data.</text>
</comment>
<dbReference type="PRINTS" id="PR00081">
    <property type="entry name" value="GDHRDH"/>
</dbReference>
<sequence>MIDMDSTVVITGASAGVGRATALAFAEQGAKVGLLARGEAGLDAAKQEVVDAGGEAVAVQTDVAAAEEVDAAAEAVEEAFGPIDVWVNNAMTSVFSPASEMEPAEYARVTEVTYLGCVYGTQVALDRMVPRDEGTIIQVGSALAYRGIPLQSAYCGSKHAIQGFTESVRTELIHDESNIQLSMVQLPALNTPQFDWVRSRLPKQPQPVPPIYQPEVAAEAIVWAADHGRDELWVGRSTVKAILGNRLVPRRLDNLLAHNGWDAQLTAEPSEPDRPDNLWDPVDDDVDYGAHGAFDDRARERSYQLWGVTHPMGVVALVSGLLLLIKTLLSRWRGSNDSAADTGSL</sequence>
<dbReference type="InterPro" id="IPR057326">
    <property type="entry name" value="KR_dom"/>
</dbReference>
<evidence type="ECO:0000256" key="1">
    <source>
        <dbReference type="ARBA" id="ARBA00006484"/>
    </source>
</evidence>
<dbReference type="InterPro" id="IPR020904">
    <property type="entry name" value="Sc_DH/Rdtase_CS"/>
</dbReference>
<gene>
    <name evidence="6" type="ORF">ACFSBW_09555</name>
</gene>
<proteinExistence type="inferred from homology"/>
<keyword evidence="4" id="KW-0472">Membrane</keyword>
<reference evidence="6 7" key="1">
    <citation type="journal article" date="2019" name="Int. J. Syst. Evol. Microbiol.">
        <title>The Global Catalogue of Microorganisms (GCM) 10K type strain sequencing project: providing services to taxonomists for standard genome sequencing and annotation.</title>
        <authorList>
            <consortium name="The Broad Institute Genomics Platform"/>
            <consortium name="The Broad Institute Genome Sequencing Center for Infectious Disease"/>
            <person name="Wu L."/>
            <person name="Ma J."/>
        </authorList>
    </citation>
    <scope>NUCLEOTIDE SEQUENCE [LARGE SCALE GENOMIC DNA]</scope>
    <source>
        <strain evidence="6 7">CGMCC 1.10593</strain>
    </source>
</reference>
<comment type="similarity">
    <text evidence="1 3">Belongs to the short-chain dehydrogenases/reductases (SDR) family.</text>
</comment>
<evidence type="ECO:0000256" key="4">
    <source>
        <dbReference type="SAM" id="Phobius"/>
    </source>
</evidence>
<dbReference type="NCBIfam" id="NF005495">
    <property type="entry name" value="PRK07109.1"/>
    <property type="match status" value="1"/>
</dbReference>
<dbReference type="Gene3D" id="3.40.50.720">
    <property type="entry name" value="NAD(P)-binding Rossmann-like Domain"/>
    <property type="match status" value="1"/>
</dbReference>
<feature type="domain" description="Ketoreductase" evidence="5">
    <location>
        <begin position="6"/>
        <end position="187"/>
    </location>
</feature>
<evidence type="ECO:0000313" key="7">
    <source>
        <dbReference type="Proteomes" id="UP001597052"/>
    </source>
</evidence>
<keyword evidence="2" id="KW-0560">Oxidoreductase</keyword>
<evidence type="ECO:0000256" key="2">
    <source>
        <dbReference type="ARBA" id="ARBA00023002"/>
    </source>
</evidence>
<keyword evidence="4" id="KW-1133">Transmembrane helix</keyword>
<evidence type="ECO:0000313" key="6">
    <source>
        <dbReference type="EMBL" id="MFD1642114.1"/>
    </source>
</evidence>
<dbReference type="AlphaFoldDB" id="A0ABD6D761"/>
<dbReference type="CDD" id="cd05360">
    <property type="entry name" value="SDR_c3"/>
    <property type="match status" value="1"/>
</dbReference>
<dbReference type="InterPro" id="IPR036291">
    <property type="entry name" value="NAD(P)-bd_dom_sf"/>
</dbReference>
<dbReference type="PROSITE" id="PS00061">
    <property type="entry name" value="ADH_SHORT"/>
    <property type="match status" value="1"/>
</dbReference>
<dbReference type="PRINTS" id="PR00080">
    <property type="entry name" value="SDRFAMILY"/>
</dbReference>
<dbReference type="PANTHER" id="PTHR44196">
    <property type="entry name" value="DEHYDROGENASE/REDUCTASE SDR FAMILY MEMBER 7B"/>
    <property type="match status" value="1"/>
</dbReference>
<dbReference type="Pfam" id="PF00106">
    <property type="entry name" value="adh_short"/>
    <property type="match status" value="1"/>
</dbReference>
<dbReference type="SMART" id="SM00822">
    <property type="entry name" value="PKS_KR"/>
    <property type="match status" value="1"/>
</dbReference>
<dbReference type="PANTHER" id="PTHR44196:SF1">
    <property type="entry name" value="DEHYDROGENASE_REDUCTASE SDR FAMILY MEMBER 7B"/>
    <property type="match status" value="1"/>
</dbReference>
<dbReference type="RefSeq" id="WP_379827139.1">
    <property type="nucleotide sequence ID" value="NZ_JBHUDM010000002.1"/>
</dbReference>
<keyword evidence="4" id="KW-0812">Transmembrane</keyword>
<dbReference type="SUPFAM" id="SSF51735">
    <property type="entry name" value="NAD(P)-binding Rossmann-fold domains"/>
    <property type="match status" value="1"/>
</dbReference>